<dbReference type="Proteomes" id="UP001516588">
    <property type="component" value="Unassembled WGS sequence"/>
</dbReference>
<reference evidence="1 2" key="1">
    <citation type="submission" date="2020-10" db="EMBL/GenBank/DDBJ databases">
        <title>ChiBAC.</title>
        <authorList>
            <person name="Zenner C."/>
            <person name="Hitch T.C.A."/>
            <person name="Clavel T."/>
        </authorList>
    </citation>
    <scope>NUCLEOTIDE SEQUENCE [LARGE SCALE GENOMIC DNA]</scope>
    <source>
        <strain evidence="1 2">DSM 108706</strain>
    </source>
</reference>
<accession>A0ABR9QWQ8</accession>
<evidence type="ECO:0000313" key="1">
    <source>
        <dbReference type="EMBL" id="MBE5035296.1"/>
    </source>
</evidence>
<dbReference type="RefSeq" id="WP_226384962.1">
    <property type="nucleotide sequence ID" value="NZ_JADCKA010000003.1"/>
</dbReference>
<protein>
    <recommendedName>
        <fullName evidence="3">DNA-binding protein</fullName>
    </recommendedName>
</protein>
<organism evidence="1 2">
    <name type="scientific">Gallibacter intestinalis</name>
    <dbReference type="NCBI Taxonomy" id="2779356"/>
    <lineage>
        <taxon>Bacteria</taxon>
        <taxon>Bacillati</taxon>
        <taxon>Bacillota</taxon>
        <taxon>Clostridia</taxon>
        <taxon>Eubacteriales</taxon>
        <taxon>Eubacteriaceae</taxon>
        <taxon>Gallibacter</taxon>
    </lineage>
</organism>
<keyword evidence="2" id="KW-1185">Reference proteome</keyword>
<evidence type="ECO:0008006" key="3">
    <source>
        <dbReference type="Google" id="ProtNLM"/>
    </source>
</evidence>
<gene>
    <name evidence="1" type="ORF">INF20_03255</name>
</gene>
<proteinExistence type="predicted"/>
<name>A0ABR9QWQ8_9FIRM</name>
<dbReference type="EMBL" id="JADCKA010000003">
    <property type="protein sequence ID" value="MBE5035296.1"/>
    <property type="molecule type" value="Genomic_DNA"/>
</dbReference>
<comment type="caution">
    <text evidence="1">The sequence shown here is derived from an EMBL/GenBank/DDBJ whole genome shotgun (WGS) entry which is preliminary data.</text>
</comment>
<sequence>MNILNFNALYEKYGGTISKKALTKLLNTKGCPVLPREKYQPYRVFEDEFDKWLRSRRVQ</sequence>
<evidence type="ECO:0000313" key="2">
    <source>
        <dbReference type="Proteomes" id="UP001516588"/>
    </source>
</evidence>